<dbReference type="PANTHER" id="PTHR11647">
    <property type="entry name" value="HYDRANTOINASE/DIHYDROPYRIMIDINASE FAMILY MEMBER"/>
    <property type="match status" value="1"/>
</dbReference>
<dbReference type="PANTHER" id="PTHR11647:SF1">
    <property type="entry name" value="COLLAPSIN RESPONSE MEDIATOR PROTEIN"/>
    <property type="match status" value="1"/>
</dbReference>
<dbReference type="AlphaFoldDB" id="A0A6J7EMB5"/>
<name>A0A6J7EMB5_9ZZZZ</name>
<reference evidence="3" key="1">
    <citation type="submission" date="2020-05" db="EMBL/GenBank/DDBJ databases">
        <authorList>
            <person name="Chiriac C."/>
            <person name="Salcher M."/>
            <person name="Ghai R."/>
            <person name="Kavagutti S V."/>
        </authorList>
    </citation>
    <scope>NUCLEOTIDE SEQUENCE</scope>
</reference>
<accession>A0A6J7EMB5</accession>
<feature type="domain" description="Amidohydrolase 3" evidence="1">
    <location>
        <begin position="427"/>
        <end position="545"/>
    </location>
</feature>
<sequence length="567" mass="61740">MGDLLVRGGTIIDGTGAPARRGDVRVRNGKIAEVGENLRPEGEQELDAGGAIVAPGFIDIHTHYDGSMWWDQTMDPSPQHGVTTVLTGNCAVSLAPVAPGGRDALVDMFCFIEDVPVPAVMKSVPWAWESWAEQRDVFNNLGASCNITPLVGHNNIRLAVMGQESFERAATDEERQRIYDLTLDCMRAGAYGVSLSFVDSDSKGRRVPSRLASAEEYRDLAIAMNEVGYGLLQYVPRFMRAESYIKDIDRVDAMCKGLGVPHTYAPLVAGRRNRPMAEEVLAHTRAVRAAGGRLWPQVSPRSGFDSRMVFDGSSLSFGAMPSWASMCMAQGADKVAMLADPAWREKARQEWDSPVFVLFPRKAVGKLLIGEVLQPHLKQFESKLFESVLEARGGHPSDVLAQWILDCDLEPNLVVPGSADEDRDFLGSLLAADDVLLGASDAGAHLLLFCGAGDTTLFLQRHVRERHDLTIEQGVRKLTGLNAEAMGITDRGLIAPGLAGDLTIFNLDELHYDTEKIVMDVPGGYKRFSRPEGGYRATVVSGEITQQGGVLTEARPGRMLHAGEQGR</sequence>
<dbReference type="InterPro" id="IPR013108">
    <property type="entry name" value="Amidohydro_3"/>
</dbReference>
<dbReference type="SUPFAM" id="SSF51338">
    <property type="entry name" value="Composite domain of metallo-dependent hydrolases"/>
    <property type="match status" value="2"/>
</dbReference>
<protein>
    <submittedName>
        <fullName evidence="3">Unannotated protein</fullName>
    </submittedName>
</protein>
<dbReference type="InterPro" id="IPR032466">
    <property type="entry name" value="Metal_Hydrolase"/>
</dbReference>
<proteinExistence type="predicted"/>
<evidence type="ECO:0000313" key="4">
    <source>
        <dbReference type="EMBL" id="CAB4980150.1"/>
    </source>
</evidence>
<dbReference type="Gene3D" id="3.20.20.140">
    <property type="entry name" value="Metal-dependent hydrolases"/>
    <property type="match status" value="1"/>
</dbReference>
<dbReference type="InterPro" id="IPR011059">
    <property type="entry name" value="Metal-dep_hydrolase_composite"/>
</dbReference>
<evidence type="ECO:0000313" key="2">
    <source>
        <dbReference type="EMBL" id="CAB4793952.1"/>
    </source>
</evidence>
<dbReference type="EMBL" id="CAFBLR010000217">
    <property type="protein sequence ID" value="CAB4884692.1"/>
    <property type="molecule type" value="Genomic_DNA"/>
</dbReference>
<dbReference type="Pfam" id="PF07969">
    <property type="entry name" value="Amidohydro_3"/>
    <property type="match status" value="2"/>
</dbReference>
<evidence type="ECO:0000259" key="1">
    <source>
        <dbReference type="Pfam" id="PF07969"/>
    </source>
</evidence>
<gene>
    <name evidence="2" type="ORF">UFOPK3001_00494</name>
    <name evidence="3" type="ORF">UFOPK3417_01754</name>
    <name evidence="4" type="ORF">UFOPK3954_00492</name>
</gene>
<dbReference type="InterPro" id="IPR050378">
    <property type="entry name" value="Metallo-dep_Hydrolases_sf"/>
</dbReference>
<evidence type="ECO:0000313" key="3">
    <source>
        <dbReference type="EMBL" id="CAB4884692.1"/>
    </source>
</evidence>
<dbReference type="EMBL" id="CAFBON010000034">
    <property type="protein sequence ID" value="CAB4980150.1"/>
    <property type="molecule type" value="Genomic_DNA"/>
</dbReference>
<dbReference type="GO" id="GO:0016812">
    <property type="term" value="F:hydrolase activity, acting on carbon-nitrogen (but not peptide) bonds, in cyclic amides"/>
    <property type="evidence" value="ECO:0007669"/>
    <property type="project" value="TreeGrafter"/>
</dbReference>
<dbReference type="GO" id="GO:0005829">
    <property type="term" value="C:cytosol"/>
    <property type="evidence" value="ECO:0007669"/>
    <property type="project" value="TreeGrafter"/>
</dbReference>
<organism evidence="3">
    <name type="scientific">freshwater metagenome</name>
    <dbReference type="NCBI Taxonomy" id="449393"/>
    <lineage>
        <taxon>unclassified sequences</taxon>
        <taxon>metagenomes</taxon>
        <taxon>ecological metagenomes</taxon>
    </lineage>
</organism>
<feature type="domain" description="Amidohydrolase 3" evidence="1">
    <location>
        <begin position="44"/>
        <end position="226"/>
    </location>
</feature>
<dbReference type="SUPFAM" id="SSF51556">
    <property type="entry name" value="Metallo-dependent hydrolases"/>
    <property type="match status" value="1"/>
</dbReference>
<dbReference type="EMBL" id="CAFAAJ010000021">
    <property type="protein sequence ID" value="CAB4793952.1"/>
    <property type="molecule type" value="Genomic_DNA"/>
</dbReference>